<evidence type="ECO:0000256" key="4">
    <source>
        <dbReference type="ARBA" id="ARBA00023136"/>
    </source>
</evidence>
<dbReference type="PANTHER" id="PTHR14167">
    <property type="entry name" value="SH3 DOMAIN-CONTAINING"/>
    <property type="match status" value="1"/>
</dbReference>
<dbReference type="SMART" id="SM00721">
    <property type="entry name" value="BAR"/>
    <property type="match status" value="1"/>
</dbReference>
<feature type="compositionally biased region" description="Low complexity" evidence="6">
    <location>
        <begin position="523"/>
        <end position="533"/>
    </location>
</feature>
<evidence type="ECO:0000256" key="2">
    <source>
        <dbReference type="ARBA" id="ARBA00022443"/>
    </source>
</evidence>
<feature type="compositionally biased region" description="Basic and acidic residues" evidence="6">
    <location>
        <begin position="157"/>
        <end position="186"/>
    </location>
</feature>
<dbReference type="InterPro" id="IPR036028">
    <property type="entry name" value="SH3-like_dom_sf"/>
</dbReference>
<feature type="region of interest" description="Disordered" evidence="6">
    <location>
        <begin position="238"/>
        <end position="415"/>
    </location>
</feature>
<feature type="compositionally biased region" description="Low complexity" evidence="6">
    <location>
        <begin position="242"/>
        <end position="254"/>
    </location>
</feature>
<dbReference type="InterPro" id="IPR027267">
    <property type="entry name" value="AH/BAR_dom_sf"/>
</dbReference>
<evidence type="ECO:0000259" key="7">
    <source>
        <dbReference type="PROSITE" id="PS50002"/>
    </source>
</evidence>
<keyword evidence="3" id="KW-0175">Coiled coil</keyword>
<dbReference type="OrthoDB" id="10263741at2759"/>
<dbReference type="PROSITE" id="PS50002">
    <property type="entry name" value="SH3"/>
    <property type="match status" value="1"/>
</dbReference>
<dbReference type="PRINTS" id="PR00452">
    <property type="entry name" value="SH3DOMAIN"/>
</dbReference>
<feature type="region of interest" description="Disordered" evidence="6">
    <location>
        <begin position="611"/>
        <end position="702"/>
    </location>
</feature>
<comment type="caution">
    <text evidence="9">The sequence shown here is derived from an EMBL/GenBank/DDBJ whole genome shotgun (WGS) entry which is preliminary data.</text>
</comment>
<feature type="compositionally biased region" description="Pro residues" evidence="6">
    <location>
        <begin position="682"/>
        <end position="691"/>
    </location>
</feature>
<evidence type="ECO:0000256" key="6">
    <source>
        <dbReference type="SAM" id="MobiDB-lite"/>
    </source>
</evidence>
<dbReference type="InterPro" id="IPR001452">
    <property type="entry name" value="SH3_domain"/>
</dbReference>
<feature type="compositionally biased region" description="Pro residues" evidence="6">
    <location>
        <begin position="765"/>
        <end position="775"/>
    </location>
</feature>
<name>A0A9P6JQF9_9AGAR</name>
<evidence type="ECO:0000313" key="9">
    <source>
        <dbReference type="EMBL" id="KAF9528813.1"/>
    </source>
</evidence>
<keyword evidence="4" id="KW-0472">Membrane</keyword>
<comment type="subcellular location">
    <subcellularLocation>
        <location evidence="1">Membrane</location>
        <topology evidence="1">Peripheral membrane protein</topology>
    </subcellularLocation>
</comment>
<dbReference type="InterPro" id="IPR004148">
    <property type="entry name" value="BAR_dom"/>
</dbReference>
<evidence type="ECO:0000256" key="1">
    <source>
        <dbReference type="ARBA" id="ARBA00004170"/>
    </source>
</evidence>
<feature type="region of interest" description="Disordered" evidence="6">
    <location>
        <begin position="151"/>
        <end position="186"/>
    </location>
</feature>
<feature type="compositionally biased region" description="Low complexity" evidence="6">
    <location>
        <begin position="741"/>
        <end position="752"/>
    </location>
</feature>
<reference evidence="9" key="1">
    <citation type="submission" date="2020-11" db="EMBL/GenBank/DDBJ databases">
        <authorList>
            <consortium name="DOE Joint Genome Institute"/>
            <person name="Ahrendt S."/>
            <person name="Riley R."/>
            <person name="Andreopoulos W."/>
            <person name="Labutti K."/>
            <person name="Pangilinan J."/>
            <person name="Ruiz-Duenas F.J."/>
            <person name="Barrasa J.M."/>
            <person name="Sanchez-Garcia M."/>
            <person name="Camarero S."/>
            <person name="Miyauchi S."/>
            <person name="Serrano A."/>
            <person name="Linde D."/>
            <person name="Babiker R."/>
            <person name="Drula E."/>
            <person name="Ayuso-Fernandez I."/>
            <person name="Pacheco R."/>
            <person name="Padilla G."/>
            <person name="Ferreira P."/>
            <person name="Barriuso J."/>
            <person name="Kellner H."/>
            <person name="Castanera R."/>
            <person name="Alfaro M."/>
            <person name="Ramirez L."/>
            <person name="Pisabarro A.G."/>
            <person name="Kuo A."/>
            <person name="Tritt A."/>
            <person name="Lipzen A."/>
            <person name="He G."/>
            <person name="Yan M."/>
            <person name="Ng V."/>
            <person name="Cullen D."/>
            <person name="Martin F."/>
            <person name="Rosso M.-N."/>
            <person name="Henrissat B."/>
            <person name="Hibbett D."/>
            <person name="Martinez A.T."/>
            <person name="Grigoriev I.V."/>
        </authorList>
    </citation>
    <scope>NUCLEOTIDE SEQUENCE</scope>
    <source>
        <strain evidence="9">CBS 506.95</strain>
    </source>
</reference>
<dbReference type="CDD" id="cd00174">
    <property type="entry name" value="SH3"/>
    <property type="match status" value="1"/>
</dbReference>
<feature type="compositionally biased region" description="Low complexity" evidence="6">
    <location>
        <begin position="793"/>
        <end position="827"/>
    </location>
</feature>
<dbReference type="InterPro" id="IPR050384">
    <property type="entry name" value="Endophilin_SH3RF"/>
</dbReference>
<keyword evidence="10" id="KW-1185">Reference proteome</keyword>
<protein>
    <recommendedName>
        <fullName evidence="11">BAR-domain-containing protein</fullName>
    </recommendedName>
</protein>
<keyword evidence="2 5" id="KW-0728">SH3 domain</keyword>
<feature type="compositionally biased region" description="Basic and acidic residues" evidence="6">
    <location>
        <begin position="341"/>
        <end position="359"/>
    </location>
</feature>
<feature type="compositionally biased region" description="Low complexity" evidence="6">
    <location>
        <begin position="310"/>
        <end position="323"/>
    </location>
</feature>
<feature type="compositionally biased region" description="Low complexity" evidence="6">
    <location>
        <begin position="427"/>
        <end position="450"/>
    </location>
</feature>
<dbReference type="Gene3D" id="2.30.30.40">
    <property type="entry name" value="SH3 Domains"/>
    <property type="match status" value="1"/>
</dbReference>
<evidence type="ECO:0008006" key="11">
    <source>
        <dbReference type="Google" id="ProtNLM"/>
    </source>
</evidence>
<proteinExistence type="predicted"/>
<dbReference type="Gene3D" id="1.20.1270.60">
    <property type="entry name" value="Arfaptin homology (AH) domain/BAR domain"/>
    <property type="match status" value="1"/>
</dbReference>
<gene>
    <name evidence="9" type="ORF">CPB83DRAFT_853775</name>
</gene>
<dbReference type="SMART" id="SM00326">
    <property type="entry name" value="SH3"/>
    <property type="match status" value="1"/>
</dbReference>
<dbReference type="GO" id="GO:0005737">
    <property type="term" value="C:cytoplasm"/>
    <property type="evidence" value="ECO:0007669"/>
    <property type="project" value="InterPro"/>
</dbReference>
<feature type="region of interest" description="Disordered" evidence="6">
    <location>
        <begin position="721"/>
        <end position="832"/>
    </location>
</feature>
<feature type="domain" description="BAR" evidence="8">
    <location>
        <begin position="13"/>
        <end position="243"/>
    </location>
</feature>
<feature type="region of interest" description="Disordered" evidence="6">
    <location>
        <begin position="523"/>
        <end position="591"/>
    </location>
</feature>
<dbReference type="PROSITE" id="PS51021">
    <property type="entry name" value="BAR"/>
    <property type="match status" value="1"/>
</dbReference>
<evidence type="ECO:0000313" key="10">
    <source>
        <dbReference type="Proteomes" id="UP000807306"/>
    </source>
</evidence>
<dbReference type="AlphaFoldDB" id="A0A9P6JQF9"/>
<dbReference type="Proteomes" id="UP000807306">
    <property type="component" value="Unassembled WGS sequence"/>
</dbReference>
<feature type="region of interest" description="Disordered" evidence="6">
    <location>
        <begin position="427"/>
        <end position="458"/>
    </location>
</feature>
<evidence type="ECO:0000256" key="3">
    <source>
        <dbReference type="ARBA" id="ARBA00023054"/>
    </source>
</evidence>
<dbReference type="SUPFAM" id="SSF50044">
    <property type="entry name" value="SH3-domain"/>
    <property type="match status" value="1"/>
</dbReference>
<dbReference type="PANTHER" id="PTHR14167:SF81">
    <property type="entry name" value="ENDOPHILIN-A"/>
    <property type="match status" value="1"/>
</dbReference>
<dbReference type="SUPFAM" id="SSF103657">
    <property type="entry name" value="BAR/IMD domain-like"/>
    <property type="match status" value="1"/>
</dbReference>
<dbReference type="EMBL" id="MU157850">
    <property type="protein sequence ID" value="KAF9528813.1"/>
    <property type="molecule type" value="Genomic_DNA"/>
</dbReference>
<evidence type="ECO:0000256" key="5">
    <source>
        <dbReference type="PROSITE-ProRule" id="PRU00192"/>
    </source>
</evidence>
<evidence type="ECO:0000259" key="8">
    <source>
        <dbReference type="PROSITE" id="PS51021"/>
    </source>
</evidence>
<accession>A0A9P6JQF9</accession>
<dbReference type="Pfam" id="PF00018">
    <property type="entry name" value="SH3_1"/>
    <property type="match status" value="1"/>
</dbReference>
<feature type="domain" description="SH3" evidence="7">
    <location>
        <begin position="460"/>
        <end position="518"/>
    </location>
</feature>
<feature type="compositionally biased region" description="Polar residues" evidence="6">
    <location>
        <begin position="255"/>
        <end position="275"/>
    </location>
</feature>
<sequence length="876" mass="94946">MDIKLGKLRQWAGDVISSRDKSGSNDEFRDLEKDIELRKEGISRLIVASHAYQHALSKRKTSEAITDGDKFLPIDTLGIVMIQHGEQFGEESTFGSALTKLGSAHCKIATIQEAYALTFKDTFLASMERFKDEIKESELLRKKLDSRRSASESASAKYEKLQHSKKEKDRREAEDEMERAKQRYEETAEDLRAHMHAIQENEHNQLRELTALIDLETNYIQNYLDVLKDVKGDWQDRAPLTSSRSRPRSQSARSIQNFSRSATPRTNGNSGQNGRSRADSTTSTDSSEENELAPKRSGSIQHRRKDSNASTKSNKIPSRSSSRLSRKRKDSTASVSVKVTSGDDKDAEKEKEKKDDKSKRQSMAEWASTAMGSVTGSKSKKNKADKDSFATLEEDGPPGRASNEFGTTSSRASSSFLSLSRLTSKATSSNASSISMPPNSSSSSSPSQSSGKILKPPSLQGRKIVKALHDFNGSSDELSFKAGTEIVVVNEVLDDWWMGEVDGRTGLFPTSYTEVIVPTSPTLSSSVPSALVTKSPKMPGLRLRRGSSGRRSATSTPKNAAALLPLANEKKVESDSDHNRFLSSDADDDDTRELSQFKPMMTQKSPLFYGGFGHESDSMATTDAGSAVEDSETEEEGRLGSKPGSITLADQRAVKKPSELDDDWVTFEGGSGTGLREQRPQPAEPVQPPTATPKQRTMSLSLLGNLGNSLKIPIVDPAQQPLISRSKSDDPSLASPTVTDSPIATIAPSASSGNIAPTSRGSPPRKIPPPPPPRRAPSHAPVVSPPVPLRRPGASTNNSNTGAGSLSSSNASLLGLSGSSLPSSRTSDALGYDRSPFESALELEVEGGSEGGKCDRFRQNPFKPKGMCSNCLQYHD</sequence>
<organism evidence="9 10">
    <name type="scientific">Crepidotus variabilis</name>
    <dbReference type="NCBI Taxonomy" id="179855"/>
    <lineage>
        <taxon>Eukaryota</taxon>
        <taxon>Fungi</taxon>
        <taxon>Dikarya</taxon>
        <taxon>Basidiomycota</taxon>
        <taxon>Agaricomycotina</taxon>
        <taxon>Agaricomycetes</taxon>
        <taxon>Agaricomycetidae</taxon>
        <taxon>Agaricales</taxon>
        <taxon>Agaricineae</taxon>
        <taxon>Crepidotaceae</taxon>
        <taxon>Crepidotus</taxon>
    </lineage>
</organism>
<feature type="compositionally biased region" description="Basic and acidic residues" evidence="6">
    <location>
        <begin position="568"/>
        <end position="580"/>
    </location>
</feature>
<dbReference type="Pfam" id="PF03114">
    <property type="entry name" value="BAR"/>
    <property type="match status" value="1"/>
</dbReference>